<feature type="region of interest" description="Disordered" evidence="4">
    <location>
        <begin position="238"/>
        <end position="288"/>
    </location>
</feature>
<dbReference type="SUPFAM" id="SSF48452">
    <property type="entry name" value="TPR-like"/>
    <property type="match status" value="2"/>
</dbReference>
<evidence type="ECO:0000256" key="3">
    <source>
        <dbReference type="PROSITE-ProRule" id="PRU00339"/>
    </source>
</evidence>
<gene>
    <name evidence="5" type="ORF">PVIIG_04199</name>
</gene>
<evidence type="ECO:0000313" key="5">
    <source>
        <dbReference type="EMBL" id="KMZ79944.1"/>
    </source>
</evidence>
<evidence type="ECO:0008006" key="7">
    <source>
        <dbReference type="Google" id="ProtNLM"/>
    </source>
</evidence>
<evidence type="ECO:0000256" key="2">
    <source>
        <dbReference type="ARBA" id="ARBA00038210"/>
    </source>
</evidence>
<dbReference type="Proteomes" id="UP000053562">
    <property type="component" value="Unassembled WGS sequence"/>
</dbReference>
<dbReference type="EMBL" id="KQ234312">
    <property type="protein sequence ID" value="KMZ79944.1"/>
    <property type="molecule type" value="Genomic_DNA"/>
</dbReference>
<dbReference type="Gene3D" id="1.25.40.10">
    <property type="entry name" value="Tetratricopeptide repeat domain"/>
    <property type="match status" value="1"/>
</dbReference>
<reference evidence="5 6" key="1">
    <citation type="submission" date="2011-08" db="EMBL/GenBank/DDBJ databases">
        <title>The Genome Sequence of Plasmodium vivax India VII.</title>
        <authorList>
            <consortium name="The Broad Institute Genome Sequencing Platform"/>
            <consortium name="The Broad Institute Genome Sequencing Center for Infectious Disease"/>
            <person name="Neafsey D."/>
            <person name="Carlton J."/>
            <person name="Barnwell J."/>
            <person name="Collins W."/>
            <person name="Escalante A."/>
            <person name="Mullikin J."/>
            <person name="Saul A."/>
            <person name="Guigo R."/>
            <person name="Camara F."/>
            <person name="Young S.K."/>
            <person name="Zeng Q."/>
            <person name="Gargeya S."/>
            <person name="Fitzgerald M."/>
            <person name="Haas B."/>
            <person name="Abouelleil A."/>
            <person name="Alvarado L."/>
            <person name="Arachchi H.M."/>
            <person name="Berlin A."/>
            <person name="Brown A."/>
            <person name="Chapman S.B."/>
            <person name="Chen Z."/>
            <person name="Dunbar C."/>
            <person name="Freedman E."/>
            <person name="Gearin G."/>
            <person name="Gellesch M."/>
            <person name="Goldberg J."/>
            <person name="Griggs A."/>
            <person name="Gujja S."/>
            <person name="Heiman D."/>
            <person name="Howarth C."/>
            <person name="Larson L."/>
            <person name="Lui A."/>
            <person name="MacDonald P.J.P."/>
            <person name="Montmayeur A."/>
            <person name="Murphy C."/>
            <person name="Neiman D."/>
            <person name="Pearson M."/>
            <person name="Priest M."/>
            <person name="Roberts A."/>
            <person name="Saif S."/>
            <person name="Shea T."/>
            <person name="Shenoy N."/>
            <person name="Sisk P."/>
            <person name="Stolte C."/>
            <person name="Sykes S."/>
            <person name="Wortman J."/>
            <person name="Nusbaum C."/>
            <person name="Birren B."/>
        </authorList>
    </citation>
    <scope>NUCLEOTIDE SEQUENCE [LARGE SCALE GENOMIC DNA]</scope>
    <source>
        <strain evidence="5 6">India VII</strain>
    </source>
</reference>
<dbReference type="Pfam" id="PF13181">
    <property type="entry name" value="TPR_8"/>
    <property type="match status" value="1"/>
</dbReference>
<protein>
    <recommendedName>
        <fullName evidence="7">Anaphase promoting complex subunit</fullName>
    </recommendedName>
</protein>
<accession>A0A0J9SAU2</accession>
<dbReference type="AlphaFoldDB" id="A0A0J9SAU2"/>
<evidence type="ECO:0000256" key="4">
    <source>
        <dbReference type="SAM" id="MobiDB-lite"/>
    </source>
</evidence>
<dbReference type="PANTHER" id="PTHR12558:SF13">
    <property type="entry name" value="CELL DIVISION CYCLE PROTEIN 27 HOMOLOG"/>
    <property type="match status" value="1"/>
</dbReference>
<dbReference type="GO" id="GO:0051301">
    <property type="term" value="P:cell division"/>
    <property type="evidence" value="ECO:0007669"/>
    <property type="project" value="TreeGrafter"/>
</dbReference>
<sequence length="780" mass="91573">MEEEENSSSYLKFLKRALHLSKKYNLKFQRRLYEDLLDTHCYRQGENPFAIPEDSYLNYGDLNGLYDYTKRKCQDDSCENVVKYGYIYACYKLKKEKRKVILLMLLDEEYIKYNCKGEVHEKYEKKNIQFYEKNFYDVENLPGHSAGYYIMGKLCEKEAKNEWFNDAKKKKLIDIAFYCYYLCFKSCPFFFCAFKKLLKLHGNFYSNAMYTEVVEKFSKVYNFGVPFFQSWGVCSGEEDEEEQQDEYGEEDEEEYGEQDEEGYSEEDEDECGEEDMGECDGGEDIDAYGEEDTDEYDVENADEYDVENADEYGVENGGMHDADNAGMYDADDAKAHTTENADSHCDEKRGSHKEKTSHSDDTILEELEFGKETNRIDVKSAEFILSLIGEEEMKKSLSECEKPLEEEINVITREEGSEYISNKAIVNLSTVGKLYYYFYVNDFRKCLGLIEEWEDRPIFSTCIYYVKGLCYFLLRNYEQAIFFFEKIHDIESFYTKHLPFLSTCYWHKADIDKIENILLSYEKKEVNEDFLCLIGNYFSLKNNKRVAAYFFRKAMRLNKFYEYAYILYSCEMKLLGNMRKAALALSKCLQINACNFKAHLLLSVILFQERNYELANVHLSLCLKLNSSDALVCMYCASIYNHQEKYETALLCLEHAQKNDYEGIDLFIMQGVIFLKMKRNEDALNSFSKAQKINPLCSYVKVLIAFALVMEKKFEKSKVEIKELILQKGNDVNINFLKDIYKCCNLKTVPHEGVLNKLELFLREGSFLESFSMLDNANQR</sequence>
<dbReference type="SMART" id="SM00028">
    <property type="entry name" value="TPR"/>
    <property type="match status" value="5"/>
</dbReference>
<feature type="region of interest" description="Disordered" evidence="4">
    <location>
        <begin position="335"/>
        <end position="359"/>
    </location>
</feature>
<dbReference type="PROSITE" id="PS50005">
    <property type="entry name" value="TPR"/>
    <property type="match status" value="1"/>
</dbReference>
<evidence type="ECO:0000256" key="1">
    <source>
        <dbReference type="ARBA" id="ARBA00022803"/>
    </source>
</evidence>
<name>A0A0J9SAU2_PLAVI</name>
<feature type="repeat" description="TPR" evidence="3">
    <location>
        <begin position="664"/>
        <end position="697"/>
    </location>
</feature>
<dbReference type="PANTHER" id="PTHR12558">
    <property type="entry name" value="CELL DIVISION CYCLE 16,23,27"/>
    <property type="match status" value="1"/>
</dbReference>
<comment type="similarity">
    <text evidence="2">Belongs to the APC3/CDC27 family.</text>
</comment>
<dbReference type="InterPro" id="IPR011990">
    <property type="entry name" value="TPR-like_helical_dom_sf"/>
</dbReference>
<keyword evidence="1 3" id="KW-0802">TPR repeat</keyword>
<evidence type="ECO:0000313" key="6">
    <source>
        <dbReference type="Proteomes" id="UP000053562"/>
    </source>
</evidence>
<proteinExistence type="inferred from homology"/>
<dbReference type="InterPro" id="IPR019734">
    <property type="entry name" value="TPR_rpt"/>
</dbReference>
<dbReference type="OrthoDB" id="329563at2759"/>
<organism evidence="5 6">
    <name type="scientific">Plasmodium vivax India VII</name>
    <dbReference type="NCBI Taxonomy" id="1077284"/>
    <lineage>
        <taxon>Eukaryota</taxon>
        <taxon>Sar</taxon>
        <taxon>Alveolata</taxon>
        <taxon>Apicomplexa</taxon>
        <taxon>Aconoidasida</taxon>
        <taxon>Haemosporida</taxon>
        <taxon>Plasmodiidae</taxon>
        <taxon>Plasmodium</taxon>
        <taxon>Plasmodium (Plasmodium)</taxon>
    </lineage>
</organism>